<evidence type="ECO:0000313" key="2">
    <source>
        <dbReference type="Proteomes" id="UP000092445"/>
    </source>
</evidence>
<organism evidence="1 2">
    <name type="scientific">Glossina pallidipes</name>
    <name type="common">Tsetse fly</name>
    <dbReference type="NCBI Taxonomy" id="7398"/>
    <lineage>
        <taxon>Eukaryota</taxon>
        <taxon>Metazoa</taxon>
        <taxon>Ecdysozoa</taxon>
        <taxon>Arthropoda</taxon>
        <taxon>Hexapoda</taxon>
        <taxon>Insecta</taxon>
        <taxon>Pterygota</taxon>
        <taxon>Neoptera</taxon>
        <taxon>Endopterygota</taxon>
        <taxon>Diptera</taxon>
        <taxon>Brachycera</taxon>
        <taxon>Muscomorpha</taxon>
        <taxon>Hippoboscoidea</taxon>
        <taxon>Glossinidae</taxon>
        <taxon>Glossina</taxon>
    </lineage>
</organism>
<reference evidence="2" key="1">
    <citation type="submission" date="2014-03" db="EMBL/GenBank/DDBJ databases">
        <authorList>
            <person name="Aksoy S."/>
            <person name="Warren W."/>
            <person name="Wilson R.K."/>
        </authorList>
    </citation>
    <scope>NUCLEOTIDE SEQUENCE [LARGE SCALE GENOMIC DNA]</scope>
    <source>
        <strain evidence="2">IAEA</strain>
    </source>
</reference>
<dbReference type="AlphaFoldDB" id="A0A1B0A6Q9"/>
<dbReference type="Proteomes" id="UP000092445">
    <property type="component" value="Unassembled WGS sequence"/>
</dbReference>
<protein>
    <submittedName>
        <fullName evidence="1">Uncharacterized protein</fullName>
    </submittedName>
</protein>
<evidence type="ECO:0000313" key="1">
    <source>
        <dbReference type="EnsemblMetazoa" id="GPAI036022-PA"/>
    </source>
</evidence>
<dbReference type="EnsemblMetazoa" id="GPAI036022-RA">
    <property type="protein sequence ID" value="GPAI036022-PA"/>
    <property type="gene ID" value="GPAI036022"/>
</dbReference>
<keyword evidence="2" id="KW-1185">Reference proteome</keyword>
<sequence length="109" mass="12450">MGKTMREARSIFETELYCDISAPITGQRQECALKMKLQPNCMSESNQVFNRDYCVALNVNEDTRLPLLWERILKSKSNNTNNGLTKTTNEVASKVYRSVILDGLRCMNP</sequence>
<name>A0A1B0A6Q9_GLOPL</name>
<reference evidence="1" key="2">
    <citation type="submission" date="2020-05" db="UniProtKB">
        <authorList>
            <consortium name="EnsemblMetazoa"/>
        </authorList>
    </citation>
    <scope>IDENTIFICATION</scope>
    <source>
        <strain evidence="1">IAEA</strain>
    </source>
</reference>
<accession>A0A1B0A6Q9</accession>
<proteinExistence type="predicted"/>
<dbReference type="VEuPathDB" id="VectorBase:GPAI036022"/>